<feature type="compositionally biased region" description="Basic and acidic residues" evidence="1">
    <location>
        <begin position="637"/>
        <end position="650"/>
    </location>
</feature>
<organism evidence="3 4">
    <name type="scientific">Cryptococcus decagattii</name>
    <dbReference type="NCBI Taxonomy" id="1859122"/>
    <lineage>
        <taxon>Eukaryota</taxon>
        <taxon>Fungi</taxon>
        <taxon>Dikarya</taxon>
        <taxon>Basidiomycota</taxon>
        <taxon>Agaricomycotina</taxon>
        <taxon>Tremellomycetes</taxon>
        <taxon>Tremellales</taxon>
        <taxon>Cryptococcaceae</taxon>
        <taxon>Cryptococcus</taxon>
        <taxon>Cryptococcus gattii species complex</taxon>
    </lineage>
</organism>
<dbReference type="GeneID" id="89991813"/>
<feature type="domain" description="Rho-GAP" evidence="2">
    <location>
        <begin position="393"/>
        <end position="585"/>
    </location>
</feature>
<evidence type="ECO:0000313" key="4">
    <source>
        <dbReference type="Proteomes" id="UP001432216"/>
    </source>
</evidence>
<dbReference type="Pfam" id="PF13716">
    <property type="entry name" value="CRAL_TRIO_2"/>
    <property type="match status" value="1"/>
</dbReference>
<keyword evidence="4" id="KW-1185">Reference proteome</keyword>
<reference evidence="3 4" key="1">
    <citation type="submission" date="2024-01" db="EMBL/GenBank/DDBJ databases">
        <title>Comparative genomics of Cryptococcus and Kwoniella reveals pathogenesis evolution and contrasting modes of karyotype evolution via chromosome fusion or intercentromeric recombination.</title>
        <authorList>
            <person name="Coelho M.A."/>
            <person name="David-Palma M."/>
            <person name="Shea T."/>
            <person name="Bowers K."/>
            <person name="McGinley-Smith S."/>
            <person name="Mohammad A.W."/>
            <person name="Gnirke A."/>
            <person name="Yurkov A.M."/>
            <person name="Nowrousian M."/>
            <person name="Sun S."/>
            <person name="Cuomo C.A."/>
            <person name="Heitman J."/>
        </authorList>
    </citation>
    <scope>NUCLEOTIDE SEQUENCE [LARGE SCALE GENOMIC DNA]</scope>
    <source>
        <strain evidence="3 4">7685027</strain>
    </source>
</reference>
<dbReference type="EMBL" id="CP143813">
    <property type="protein sequence ID" value="WVO23687.1"/>
    <property type="molecule type" value="Genomic_DNA"/>
</dbReference>
<accession>A0ABZ2B245</accession>
<protein>
    <recommendedName>
        <fullName evidence="2">Rho-GAP domain-containing protein</fullName>
    </recommendedName>
</protein>
<name>A0ABZ2B245_9TREE</name>
<dbReference type="RefSeq" id="XP_064722926.1">
    <property type="nucleotide sequence ID" value="XM_064866854.1"/>
</dbReference>
<dbReference type="PANTHER" id="PTHR45808:SF2">
    <property type="entry name" value="RHO GTPASE-ACTIVATING PROTEIN 68F"/>
    <property type="match status" value="1"/>
</dbReference>
<proteinExistence type="predicted"/>
<dbReference type="Gene3D" id="1.10.555.10">
    <property type="entry name" value="Rho GTPase activation protein"/>
    <property type="match status" value="1"/>
</dbReference>
<dbReference type="InterPro" id="IPR036865">
    <property type="entry name" value="CRAL-TRIO_dom_sf"/>
</dbReference>
<dbReference type="Proteomes" id="UP001432216">
    <property type="component" value="Chromosome 8"/>
</dbReference>
<dbReference type="Gene3D" id="3.40.525.10">
    <property type="entry name" value="CRAL-TRIO lipid binding domain"/>
    <property type="match status" value="1"/>
</dbReference>
<dbReference type="InterPro" id="IPR001251">
    <property type="entry name" value="CRAL-TRIO_dom"/>
</dbReference>
<dbReference type="SUPFAM" id="SSF52087">
    <property type="entry name" value="CRAL/TRIO domain"/>
    <property type="match status" value="1"/>
</dbReference>
<feature type="region of interest" description="Disordered" evidence="1">
    <location>
        <begin position="103"/>
        <end position="133"/>
    </location>
</feature>
<dbReference type="Pfam" id="PF00620">
    <property type="entry name" value="RhoGAP"/>
    <property type="match status" value="1"/>
</dbReference>
<gene>
    <name evidence="3" type="ORF">IAS62_005042</name>
</gene>
<dbReference type="SMART" id="SM00324">
    <property type="entry name" value="RhoGAP"/>
    <property type="match status" value="1"/>
</dbReference>
<dbReference type="SUPFAM" id="SSF48350">
    <property type="entry name" value="GTPase activation domain, GAP"/>
    <property type="match status" value="1"/>
</dbReference>
<dbReference type="CDD" id="cd00159">
    <property type="entry name" value="RhoGAP"/>
    <property type="match status" value="1"/>
</dbReference>
<dbReference type="PROSITE" id="PS50238">
    <property type="entry name" value="RHOGAP"/>
    <property type="match status" value="1"/>
</dbReference>
<dbReference type="PANTHER" id="PTHR45808">
    <property type="entry name" value="RHO GTPASE-ACTIVATING PROTEIN 68F"/>
    <property type="match status" value="1"/>
</dbReference>
<sequence>MELAAAVNTGRRFYRSCVQASELYTSAPLPTMDHSKGPPTRPINTPATVFHLPTLAKLSQQQPPPAPPLSSNGIDSTASVMGLVARGGKEAWRRSLNALWTSESRPKDDLSSRSSRRTSVDSTSSTGSKAKSLLRAQSVDTSSILYPTLTVHPPPVSQNILVISLAHVSSAPPTLSNDELFQIVLRRLEPWVGEEGEGGYVLIILSAEGPPGKTTAFDDQHKAGARKLPGAAWWIWKWKRLPHKYRKNVKRFYIIHPSYFTRSLLPFIVPLLSPKSYSKLYPVPSLLTLYYQYGVSLKGIDITLPVLEAESQALKDDPNLPSFALTLSQVPLGEDSRPMLKRSSSGQSFSLWGLQALSSVVDSAASYVGLSRSSLSDPAERRRAFASEGYWKRDLTALVDECGGKVPPLLLSLGRVILSAGIHTEGIFRKAPKSRHLEPLIALLSLPLEDQGNLSWLQLAHTDPLLPPKILCKFLSELTSPILPSELYDVIRSIVEPSDIKERLFPHLPPSHILILQYVTYVLHRLTAFEDSTKMNALNLAIVVAPTLISGPDPFDDASMCLAPGKKLPLAMLVAAGKASEERVKGTGVETSGQGTVVGMLEMYIREYHCVSGDLDPERMACPVSPAGVAAAANRAEAGEGRTVGDKESYPKAGKRGSGSIRTSFLGALFSGSGGNKEISGKEEVVDVRESVVACLSVGSKPPYS</sequence>
<dbReference type="InterPro" id="IPR000198">
    <property type="entry name" value="RhoGAP_dom"/>
</dbReference>
<evidence type="ECO:0000313" key="3">
    <source>
        <dbReference type="EMBL" id="WVO23687.1"/>
    </source>
</evidence>
<dbReference type="InterPro" id="IPR008936">
    <property type="entry name" value="Rho_GTPase_activation_prot"/>
</dbReference>
<evidence type="ECO:0000259" key="2">
    <source>
        <dbReference type="PROSITE" id="PS50238"/>
    </source>
</evidence>
<evidence type="ECO:0000256" key="1">
    <source>
        <dbReference type="SAM" id="MobiDB-lite"/>
    </source>
</evidence>
<feature type="region of interest" description="Disordered" evidence="1">
    <location>
        <begin position="635"/>
        <end position="658"/>
    </location>
</feature>